<organism evidence="1 2">
    <name type="scientific">Helicobacter pullorum</name>
    <dbReference type="NCBI Taxonomy" id="35818"/>
    <lineage>
        <taxon>Bacteria</taxon>
        <taxon>Pseudomonadati</taxon>
        <taxon>Campylobacterota</taxon>
        <taxon>Epsilonproteobacteria</taxon>
        <taxon>Campylobacterales</taxon>
        <taxon>Helicobacteraceae</taxon>
        <taxon>Helicobacter</taxon>
    </lineage>
</organism>
<dbReference type="RefSeq" id="WP_115057367.1">
    <property type="nucleotide sequence ID" value="NZ_UGJF01000003.1"/>
</dbReference>
<dbReference type="Proteomes" id="UP000255269">
    <property type="component" value="Unassembled WGS sequence"/>
</dbReference>
<gene>
    <name evidence="1" type="ORF">NCTC13156_01790</name>
</gene>
<accession>A0A377Q210</accession>
<evidence type="ECO:0000313" key="2">
    <source>
        <dbReference type="Proteomes" id="UP000255269"/>
    </source>
</evidence>
<name>A0A377Q210_9HELI</name>
<sequence>MIQAKKLIPVRNTGSIGGSIANSGSINTLEVSGTIAQGILNDTDASISSITINEGANLGNSGITNNSNIGTFIVNESVKYTGNGSDRITQALIVAKDKTLTIGSNGTLSFNSAKGSVNNAGTIAGNLSNVKDSYHKL</sequence>
<protein>
    <submittedName>
        <fullName evidence="1">Uncharacterized protein</fullName>
    </submittedName>
</protein>
<reference evidence="1 2" key="1">
    <citation type="submission" date="2018-06" db="EMBL/GenBank/DDBJ databases">
        <authorList>
            <consortium name="Pathogen Informatics"/>
            <person name="Doyle S."/>
        </authorList>
    </citation>
    <scope>NUCLEOTIDE SEQUENCE [LARGE SCALE GENOMIC DNA]</scope>
    <source>
        <strain evidence="1 2">NCTC13156</strain>
    </source>
</reference>
<dbReference type="EMBL" id="UGJF01000003">
    <property type="protein sequence ID" value="STQ88983.1"/>
    <property type="molecule type" value="Genomic_DNA"/>
</dbReference>
<dbReference type="AlphaFoldDB" id="A0A377Q210"/>
<proteinExistence type="predicted"/>
<evidence type="ECO:0000313" key="1">
    <source>
        <dbReference type="EMBL" id="STQ88983.1"/>
    </source>
</evidence>